<dbReference type="HOGENOM" id="CLU_1489156_0_0_1"/>
<accession>A0A0D2CZ77</accession>
<evidence type="ECO:0000313" key="1">
    <source>
        <dbReference type="EMBL" id="KIW55432.1"/>
    </source>
</evidence>
<sequence length="195" mass="21076">MAGPLGNAAWQNILQKAHVAESIVNGQWVEVLHNYFPAPAFIICPEGRDTANGRTDMVVLQVRNNGGAMERRRVLAFEGKRGADNPPATTQAFFNNLPQLAGYMANNARLGQYRYGFLALGAQAVLMSWQQGAAQNDIYEVRIGAGGVVRYGQPNNSLTVANANDAQELGLLMQVVNNAAVDPNNQAIGWSTDFT</sequence>
<dbReference type="OrthoDB" id="10340320at2759"/>
<dbReference type="EMBL" id="KN847319">
    <property type="protein sequence ID" value="KIW55432.1"/>
    <property type="molecule type" value="Genomic_DNA"/>
</dbReference>
<dbReference type="Proteomes" id="UP000054342">
    <property type="component" value="Unassembled WGS sequence"/>
</dbReference>
<evidence type="ECO:0000313" key="2">
    <source>
        <dbReference type="Proteomes" id="UP000054342"/>
    </source>
</evidence>
<evidence type="ECO:0008006" key="3">
    <source>
        <dbReference type="Google" id="ProtNLM"/>
    </source>
</evidence>
<dbReference type="RefSeq" id="XP_013316016.1">
    <property type="nucleotide sequence ID" value="XM_013460562.1"/>
</dbReference>
<proteinExistence type="predicted"/>
<protein>
    <recommendedName>
        <fullName evidence="3">Fungal-type protein kinase domain-containing protein</fullName>
    </recommendedName>
</protein>
<dbReference type="AlphaFoldDB" id="A0A0D2CZ77"/>
<organism evidence="1 2">
    <name type="scientific">Exophiala xenobiotica</name>
    <dbReference type="NCBI Taxonomy" id="348802"/>
    <lineage>
        <taxon>Eukaryota</taxon>
        <taxon>Fungi</taxon>
        <taxon>Dikarya</taxon>
        <taxon>Ascomycota</taxon>
        <taxon>Pezizomycotina</taxon>
        <taxon>Eurotiomycetes</taxon>
        <taxon>Chaetothyriomycetidae</taxon>
        <taxon>Chaetothyriales</taxon>
        <taxon>Herpotrichiellaceae</taxon>
        <taxon>Exophiala</taxon>
    </lineage>
</organism>
<keyword evidence="2" id="KW-1185">Reference proteome</keyword>
<name>A0A0D2CZ77_9EURO</name>
<gene>
    <name evidence="1" type="ORF">PV05_04176</name>
</gene>
<reference evidence="1 2" key="1">
    <citation type="submission" date="2015-01" db="EMBL/GenBank/DDBJ databases">
        <title>The Genome Sequence of Exophiala xenobiotica CBS118157.</title>
        <authorList>
            <consortium name="The Broad Institute Genomics Platform"/>
            <person name="Cuomo C."/>
            <person name="de Hoog S."/>
            <person name="Gorbushina A."/>
            <person name="Stielow B."/>
            <person name="Teixiera M."/>
            <person name="Abouelleil A."/>
            <person name="Chapman S.B."/>
            <person name="Priest M."/>
            <person name="Young S.K."/>
            <person name="Wortman J."/>
            <person name="Nusbaum C."/>
            <person name="Birren B."/>
        </authorList>
    </citation>
    <scope>NUCLEOTIDE SEQUENCE [LARGE SCALE GENOMIC DNA]</scope>
    <source>
        <strain evidence="1 2">CBS 118157</strain>
    </source>
</reference>
<dbReference type="GeneID" id="25326084"/>